<dbReference type="InterPro" id="IPR052055">
    <property type="entry name" value="Hepadnavirus_pol/RT"/>
</dbReference>
<dbReference type="GO" id="GO:0004519">
    <property type="term" value="F:endonuclease activity"/>
    <property type="evidence" value="ECO:0007669"/>
    <property type="project" value="UniProtKB-KW"/>
</dbReference>
<dbReference type="AlphaFoldDB" id="A0AA88Y535"/>
<dbReference type="CDD" id="cd09275">
    <property type="entry name" value="RNase_HI_RT_DIRS1"/>
    <property type="match status" value="1"/>
</dbReference>
<keyword evidence="4" id="KW-0255">Endonuclease</keyword>
<organism evidence="8 9">
    <name type="scientific">Pinctada imbricata</name>
    <name type="common">Atlantic pearl-oyster</name>
    <name type="synonym">Pinctada martensii</name>
    <dbReference type="NCBI Taxonomy" id="66713"/>
    <lineage>
        <taxon>Eukaryota</taxon>
        <taxon>Metazoa</taxon>
        <taxon>Spiralia</taxon>
        <taxon>Lophotrochozoa</taxon>
        <taxon>Mollusca</taxon>
        <taxon>Bivalvia</taxon>
        <taxon>Autobranchia</taxon>
        <taxon>Pteriomorphia</taxon>
        <taxon>Pterioida</taxon>
        <taxon>Pterioidea</taxon>
        <taxon>Pteriidae</taxon>
        <taxon>Pinctada</taxon>
    </lineage>
</organism>
<keyword evidence="9" id="KW-1185">Reference proteome</keyword>
<accession>A0AA88Y535</accession>
<evidence type="ECO:0000259" key="7">
    <source>
        <dbReference type="Pfam" id="PF17917"/>
    </source>
</evidence>
<dbReference type="PANTHER" id="PTHR33050">
    <property type="entry name" value="REVERSE TRANSCRIPTASE DOMAIN-CONTAINING PROTEIN"/>
    <property type="match status" value="1"/>
</dbReference>
<evidence type="ECO:0000313" key="8">
    <source>
        <dbReference type="EMBL" id="KAK3097826.1"/>
    </source>
</evidence>
<dbReference type="Pfam" id="PF17917">
    <property type="entry name" value="RT_RNaseH"/>
    <property type="match status" value="1"/>
</dbReference>
<dbReference type="InterPro" id="IPR043502">
    <property type="entry name" value="DNA/RNA_pol_sf"/>
</dbReference>
<evidence type="ECO:0000256" key="6">
    <source>
        <dbReference type="ARBA" id="ARBA00022918"/>
    </source>
</evidence>
<dbReference type="PANTHER" id="PTHR33050:SF7">
    <property type="entry name" value="RIBONUCLEASE H"/>
    <property type="match status" value="1"/>
</dbReference>
<reference evidence="8" key="1">
    <citation type="submission" date="2019-08" db="EMBL/GenBank/DDBJ databases">
        <title>The improved chromosome-level genome for the pearl oyster Pinctada fucata martensii using PacBio sequencing and Hi-C.</title>
        <authorList>
            <person name="Zheng Z."/>
        </authorList>
    </citation>
    <scope>NUCLEOTIDE SEQUENCE</scope>
    <source>
        <strain evidence="8">ZZ-2019</strain>
        <tissue evidence="8">Adductor muscle</tissue>
    </source>
</reference>
<dbReference type="GO" id="GO:0016787">
    <property type="term" value="F:hydrolase activity"/>
    <property type="evidence" value="ECO:0007669"/>
    <property type="project" value="UniProtKB-KW"/>
</dbReference>
<dbReference type="GO" id="GO:0003676">
    <property type="term" value="F:nucleic acid binding"/>
    <property type="evidence" value="ECO:0007669"/>
    <property type="project" value="InterPro"/>
</dbReference>
<proteinExistence type="predicted"/>
<protein>
    <recommendedName>
        <fullName evidence="7">Reverse transcriptase RNase H-like domain-containing protein</fullName>
    </recommendedName>
</protein>
<evidence type="ECO:0000256" key="4">
    <source>
        <dbReference type="ARBA" id="ARBA00022759"/>
    </source>
</evidence>
<keyword evidence="6" id="KW-0695">RNA-directed DNA polymerase</keyword>
<evidence type="ECO:0000313" key="9">
    <source>
        <dbReference type="Proteomes" id="UP001186944"/>
    </source>
</evidence>
<keyword evidence="1" id="KW-0808">Transferase</keyword>
<sequence length="436" mass="50068">MYLDDGLGVHHDLEMCHKISTEIKDDLIKSGFVPKGGEKSMWNPSQQVTFLGYYIDCEQGTIQIPEKRLVKLKSTISSLEKCVKVHVRMAASFVGQVISMSYVLGNIVYIMTKSISIDILSAKSWNSFIFLSKESLHQINFWKDNIDKINSRPFLSDYSVHSIVYTDASNTGYGRYIVDAPLSTAHGMWTDSESTRSSTWRELAAVFRVLQSLSHFLRAKHIKWYSDNKNVVSIVSKGSMKSELLNISLDIFEFCLSFGITLDMEWVPRDQNERADMLSRIVDFDDWSVSDVIFDFLNYMWGPHEVDFFANDRNNKLSTFYSRFWTPNAIGIDAFTADWYGVNGWFVPPPSIVTRVLKYMKQCYAYGTLIVPFWKSASFWPFLYPNGQGFIKEIVGVIELPIRKEFYIPGKCTGIFGKSDLPFRMLALRLDCRLSV</sequence>
<dbReference type="EMBL" id="VSWD01000007">
    <property type="protein sequence ID" value="KAK3097826.1"/>
    <property type="molecule type" value="Genomic_DNA"/>
</dbReference>
<name>A0AA88Y535_PINIB</name>
<dbReference type="Proteomes" id="UP001186944">
    <property type="component" value="Unassembled WGS sequence"/>
</dbReference>
<dbReference type="InterPro" id="IPR041373">
    <property type="entry name" value="RT_RNaseH"/>
</dbReference>
<evidence type="ECO:0000256" key="3">
    <source>
        <dbReference type="ARBA" id="ARBA00022722"/>
    </source>
</evidence>
<dbReference type="GO" id="GO:0003964">
    <property type="term" value="F:RNA-directed DNA polymerase activity"/>
    <property type="evidence" value="ECO:0007669"/>
    <property type="project" value="UniProtKB-KW"/>
</dbReference>
<evidence type="ECO:0000256" key="5">
    <source>
        <dbReference type="ARBA" id="ARBA00022801"/>
    </source>
</evidence>
<keyword evidence="2" id="KW-0548">Nucleotidyltransferase</keyword>
<evidence type="ECO:0000256" key="2">
    <source>
        <dbReference type="ARBA" id="ARBA00022695"/>
    </source>
</evidence>
<gene>
    <name evidence="8" type="ORF">FSP39_013568</name>
</gene>
<keyword evidence="5" id="KW-0378">Hydrolase</keyword>
<dbReference type="SUPFAM" id="SSF56672">
    <property type="entry name" value="DNA/RNA polymerases"/>
    <property type="match status" value="1"/>
</dbReference>
<dbReference type="InterPro" id="IPR036397">
    <property type="entry name" value="RNaseH_sf"/>
</dbReference>
<comment type="caution">
    <text evidence="8">The sequence shown here is derived from an EMBL/GenBank/DDBJ whole genome shotgun (WGS) entry which is preliminary data.</text>
</comment>
<dbReference type="Gene3D" id="3.30.420.10">
    <property type="entry name" value="Ribonuclease H-like superfamily/Ribonuclease H"/>
    <property type="match status" value="1"/>
</dbReference>
<keyword evidence="3" id="KW-0540">Nuclease</keyword>
<feature type="domain" description="Reverse transcriptase RNase H-like" evidence="7">
    <location>
        <begin position="159"/>
        <end position="250"/>
    </location>
</feature>
<evidence type="ECO:0000256" key="1">
    <source>
        <dbReference type="ARBA" id="ARBA00022679"/>
    </source>
</evidence>